<organism evidence="1 2">
    <name type="scientific">Coptotermes formosanus</name>
    <name type="common">Formosan subterranean termite</name>
    <dbReference type="NCBI Taxonomy" id="36987"/>
    <lineage>
        <taxon>Eukaryota</taxon>
        <taxon>Metazoa</taxon>
        <taxon>Ecdysozoa</taxon>
        <taxon>Arthropoda</taxon>
        <taxon>Hexapoda</taxon>
        <taxon>Insecta</taxon>
        <taxon>Pterygota</taxon>
        <taxon>Neoptera</taxon>
        <taxon>Polyneoptera</taxon>
        <taxon>Dictyoptera</taxon>
        <taxon>Blattodea</taxon>
        <taxon>Blattoidea</taxon>
        <taxon>Termitoidae</taxon>
        <taxon>Rhinotermitidae</taxon>
        <taxon>Coptotermes</taxon>
    </lineage>
</organism>
<evidence type="ECO:0008006" key="3">
    <source>
        <dbReference type="Google" id="ProtNLM"/>
    </source>
</evidence>
<evidence type="ECO:0000313" key="1">
    <source>
        <dbReference type="EMBL" id="GFG40759.1"/>
    </source>
</evidence>
<reference evidence="2" key="1">
    <citation type="submission" date="2020-01" db="EMBL/GenBank/DDBJ databases">
        <title>Draft genome sequence of the Termite Coptotermes fromosanus.</title>
        <authorList>
            <person name="Itakura S."/>
            <person name="Yosikawa Y."/>
            <person name="Umezawa K."/>
        </authorList>
    </citation>
    <scope>NUCLEOTIDE SEQUENCE [LARGE SCALE GENOMIC DNA]</scope>
</reference>
<dbReference type="AlphaFoldDB" id="A0A6L2Q7B7"/>
<comment type="caution">
    <text evidence="1">The sequence shown here is derived from an EMBL/GenBank/DDBJ whole genome shotgun (WGS) entry which is preliminary data.</text>
</comment>
<gene>
    <name evidence="1" type="ORF">Cfor_06037</name>
</gene>
<name>A0A6L2Q7B7_COPFO</name>
<evidence type="ECO:0000313" key="2">
    <source>
        <dbReference type="Proteomes" id="UP000502823"/>
    </source>
</evidence>
<sequence length="190" mass="22210">MCDKEARQKWLLVPINQATERVVTDMAKPQSRLLRMPRKHRNMNVNNLDELLKCPRKKRLKDTHNFVFVETIQDFCIYEKKVKFTQAVTSSYKENVLSLGEKSLCRVVNSLRILVKEMRFQEKTLGTHCWLVVGMSRAYWDSGLSVCYVKITWIDSNLTFHKCWQSDEVMVTHTSVNSGRKLVMLHADGN</sequence>
<dbReference type="InParanoid" id="A0A6L2Q7B7"/>
<protein>
    <recommendedName>
        <fullName evidence="3">PiggyBac transposable element-derived protein domain-containing protein</fullName>
    </recommendedName>
</protein>
<accession>A0A6L2Q7B7</accession>
<dbReference type="Proteomes" id="UP000502823">
    <property type="component" value="Unassembled WGS sequence"/>
</dbReference>
<proteinExistence type="predicted"/>
<dbReference type="OrthoDB" id="6613659at2759"/>
<keyword evidence="2" id="KW-1185">Reference proteome</keyword>
<dbReference type="EMBL" id="BLKM01002586">
    <property type="protein sequence ID" value="GFG40759.1"/>
    <property type="molecule type" value="Genomic_DNA"/>
</dbReference>